<evidence type="ECO:0000313" key="1">
    <source>
        <dbReference type="EMBL" id="DBA30879.1"/>
    </source>
</evidence>
<protein>
    <recommendedName>
        <fullName evidence="3">Secreted protein</fullName>
    </recommendedName>
</protein>
<evidence type="ECO:0008006" key="3">
    <source>
        <dbReference type="Google" id="ProtNLM"/>
    </source>
</evidence>
<dbReference type="AlphaFoldDB" id="A0AAV3AWH0"/>
<organism evidence="1 2">
    <name type="scientific">Pyxicephalus adspersus</name>
    <name type="common">African bullfrog</name>
    <dbReference type="NCBI Taxonomy" id="30357"/>
    <lineage>
        <taxon>Eukaryota</taxon>
        <taxon>Metazoa</taxon>
        <taxon>Chordata</taxon>
        <taxon>Craniata</taxon>
        <taxon>Vertebrata</taxon>
        <taxon>Euteleostomi</taxon>
        <taxon>Amphibia</taxon>
        <taxon>Batrachia</taxon>
        <taxon>Anura</taxon>
        <taxon>Neobatrachia</taxon>
        <taxon>Ranoidea</taxon>
        <taxon>Pyxicephalidae</taxon>
        <taxon>Pyxicephalinae</taxon>
        <taxon>Pyxicephalus</taxon>
    </lineage>
</organism>
<name>A0AAV3AWH0_PYXAD</name>
<sequence length="102" mass="11029">MFILKKKTTAKSQCSLALLALPAAYTSYISVSGQSVWSPEKKSCTCPEWGIATYTTVGNVFSFQHGSIQCLRGQHAPALSGRGVNFVLLCIHRIMGFSVLTS</sequence>
<dbReference type="Proteomes" id="UP001181693">
    <property type="component" value="Unassembled WGS sequence"/>
</dbReference>
<proteinExistence type="predicted"/>
<keyword evidence="2" id="KW-1185">Reference proteome</keyword>
<gene>
    <name evidence="1" type="ORF">GDO54_006808</name>
</gene>
<reference evidence="1" key="1">
    <citation type="thesis" date="2020" institute="ProQuest LLC" country="789 East Eisenhower Parkway, Ann Arbor, MI, USA">
        <title>Comparative Genomics and Chromosome Evolution.</title>
        <authorList>
            <person name="Mudd A.B."/>
        </authorList>
    </citation>
    <scope>NUCLEOTIDE SEQUENCE</scope>
    <source>
        <strain evidence="1">1538</strain>
        <tissue evidence="1">Blood</tissue>
    </source>
</reference>
<evidence type="ECO:0000313" key="2">
    <source>
        <dbReference type="Proteomes" id="UP001181693"/>
    </source>
</evidence>
<dbReference type="EMBL" id="DYDO01000002">
    <property type="protein sequence ID" value="DBA30879.1"/>
    <property type="molecule type" value="Genomic_DNA"/>
</dbReference>
<accession>A0AAV3AWH0</accession>
<comment type="caution">
    <text evidence="1">The sequence shown here is derived from an EMBL/GenBank/DDBJ whole genome shotgun (WGS) entry which is preliminary data.</text>
</comment>